<comment type="similarity">
    <text evidence="5">Belongs to the HrcA family.</text>
</comment>
<dbReference type="Gene3D" id="3.30.390.60">
    <property type="entry name" value="Heat-inducible transcription repressor hrca homolog, domain 3"/>
    <property type="match status" value="1"/>
</dbReference>
<gene>
    <name evidence="5 8" type="primary">hrcA</name>
    <name evidence="8" type="ORF">H8699_06595</name>
</gene>
<dbReference type="Pfam" id="PF03444">
    <property type="entry name" value="WHD_HrcA"/>
    <property type="match status" value="1"/>
</dbReference>
<keyword evidence="1 5" id="KW-0678">Repressor</keyword>
<dbReference type="InterPro" id="IPR029016">
    <property type="entry name" value="GAF-like_dom_sf"/>
</dbReference>
<feature type="domain" description="Winged helix-turn-helix transcription repressor HrcA DNA-binding" evidence="7">
    <location>
        <begin position="9"/>
        <end position="72"/>
    </location>
</feature>
<dbReference type="Gene3D" id="1.10.10.10">
    <property type="entry name" value="Winged helix-like DNA-binding domain superfamily/Winged helix DNA-binding domain"/>
    <property type="match status" value="1"/>
</dbReference>
<dbReference type="HAMAP" id="MF_00081">
    <property type="entry name" value="HrcA"/>
    <property type="match status" value="1"/>
</dbReference>
<reference evidence="8" key="1">
    <citation type="submission" date="2020-08" db="EMBL/GenBank/DDBJ databases">
        <title>Genome public.</title>
        <authorList>
            <person name="Liu C."/>
            <person name="Sun Q."/>
        </authorList>
    </citation>
    <scope>NUCLEOTIDE SEQUENCE</scope>
    <source>
        <strain evidence="8">NSJ-44</strain>
    </source>
</reference>
<evidence type="ECO:0000256" key="3">
    <source>
        <dbReference type="ARBA" id="ARBA00023016"/>
    </source>
</evidence>
<comment type="function">
    <text evidence="5">Negative regulator of class I heat shock genes (grpE-dnaK-dnaJ and groELS operons). Prevents heat-shock induction of these operons.</text>
</comment>
<dbReference type="SUPFAM" id="SSF55781">
    <property type="entry name" value="GAF domain-like"/>
    <property type="match status" value="1"/>
</dbReference>
<keyword evidence="9" id="KW-1185">Reference proteome</keyword>
<dbReference type="Proteomes" id="UP000654279">
    <property type="component" value="Unassembled WGS sequence"/>
</dbReference>
<comment type="caution">
    <text evidence="8">The sequence shown here is derived from an EMBL/GenBank/DDBJ whole genome shotgun (WGS) entry which is preliminary data.</text>
</comment>
<dbReference type="PANTHER" id="PTHR34824:SF1">
    <property type="entry name" value="HEAT-INDUCIBLE TRANSCRIPTION REPRESSOR HRCA"/>
    <property type="match status" value="1"/>
</dbReference>
<evidence type="ECO:0000313" key="9">
    <source>
        <dbReference type="Proteomes" id="UP000654279"/>
    </source>
</evidence>
<keyword evidence="4 5" id="KW-0804">Transcription</keyword>
<organism evidence="8 9">
    <name type="scientific">Luoshenia tenuis</name>
    <dbReference type="NCBI Taxonomy" id="2763654"/>
    <lineage>
        <taxon>Bacteria</taxon>
        <taxon>Bacillati</taxon>
        <taxon>Bacillota</taxon>
        <taxon>Clostridia</taxon>
        <taxon>Christensenellales</taxon>
        <taxon>Christensenellaceae</taxon>
        <taxon>Luoshenia</taxon>
    </lineage>
</organism>
<dbReference type="PANTHER" id="PTHR34824">
    <property type="entry name" value="HEAT-INDUCIBLE TRANSCRIPTION REPRESSOR HRCA"/>
    <property type="match status" value="1"/>
</dbReference>
<evidence type="ECO:0000256" key="2">
    <source>
        <dbReference type="ARBA" id="ARBA00023015"/>
    </source>
</evidence>
<dbReference type="InterPro" id="IPR036388">
    <property type="entry name" value="WH-like_DNA-bd_sf"/>
</dbReference>
<dbReference type="InterPro" id="IPR005104">
    <property type="entry name" value="WHTH_HrcA_DNA-bd"/>
</dbReference>
<dbReference type="InterPro" id="IPR021153">
    <property type="entry name" value="HrcA_C"/>
</dbReference>
<dbReference type="InterPro" id="IPR002571">
    <property type="entry name" value="HrcA"/>
</dbReference>
<dbReference type="InterPro" id="IPR036390">
    <property type="entry name" value="WH_DNA-bd_sf"/>
</dbReference>
<name>A0A926D0F5_9FIRM</name>
<dbReference type="GO" id="GO:0045892">
    <property type="term" value="P:negative regulation of DNA-templated transcription"/>
    <property type="evidence" value="ECO:0007669"/>
    <property type="project" value="UniProtKB-UniRule"/>
</dbReference>
<protein>
    <recommendedName>
        <fullName evidence="5">Heat-inducible transcription repressor HrcA</fullName>
    </recommendedName>
</protein>
<dbReference type="Gene3D" id="3.30.450.40">
    <property type="match status" value="1"/>
</dbReference>
<evidence type="ECO:0000259" key="6">
    <source>
        <dbReference type="Pfam" id="PF01628"/>
    </source>
</evidence>
<dbReference type="PIRSF" id="PIRSF005485">
    <property type="entry name" value="HrcA"/>
    <property type="match status" value="1"/>
</dbReference>
<accession>A0A926D0F5</accession>
<keyword evidence="2 5" id="KW-0805">Transcription regulation</keyword>
<sequence length="348" mass="38864">MDIGERKLRILRAIIDDYIATGIPVGSRTIAKKYLDWSSATIRNEMSDLEEMGLLEQPHTSAGRVPSDLAYRLYVDQLMQVPDLSAEEIRYMQQYVHFRLGEIEEVISQAANLLSEITNYTAVALTPQMKDSVVTGFQLVPITENLALVVLVTEAGVLKDQVISIPKQMDSDQIYEVSKLLAKQLCGHTLAEIEETLHQQMDENLAKALQGHKRLAGSLIEALDTYAVPNLSKELVLGGAGKILNHPEYSDIDKARQFLSVLETKDRLYQLLRRGSKLQFNITIGRENEFEDLRNCSVVTATYRIGDQNLGSIGVIGPTRMDYSRVMSVLGFMGRSLTEVLSNLTDGE</sequence>
<evidence type="ECO:0000256" key="4">
    <source>
        <dbReference type="ARBA" id="ARBA00023163"/>
    </source>
</evidence>
<dbReference type="SUPFAM" id="SSF46785">
    <property type="entry name" value="Winged helix' DNA-binding domain"/>
    <property type="match status" value="1"/>
</dbReference>
<feature type="domain" description="Heat-inducible transcription repressor HrcA C-terminal" evidence="6">
    <location>
        <begin position="104"/>
        <end position="327"/>
    </location>
</feature>
<evidence type="ECO:0000256" key="1">
    <source>
        <dbReference type="ARBA" id="ARBA00022491"/>
    </source>
</evidence>
<dbReference type="EMBL" id="JACRSO010000002">
    <property type="protein sequence ID" value="MBC8529092.1"/>
    <property type="molecule type" value="Genomic_DNA"/>
</dbReference>
<keyword evidence="3 5" id="KW-0346">Stress response</keyword>
<proteinExistence type="inferred from homology"/>
<dbReference type="Pfam" id="PF01628">
    <property type="entry name" value="HrcA"/>
    <property type="match status" value="1"/>
</dbReference>
<dbReference type="AlphaFoldDB" id="A0A926D0F5"/>
<dbReference type="NCBIfam" id="TIGR00331">
    <property type="entry name" value="hrcA"/>
    <property type="match status" value="1"/>
</dbReference>
<dbReference type="RefSeq" id="WP_138296151.1">
    <property type="nucleotide sequence ID" value="NZ_JACRSO010000002.1"/>
</dbReference>
<evidence type="ECO:0000256" key="5">
    <source>
        <dbReference type="HAMAP-Rule" id="MF_00081"/>
    </source>
</evidence>
<evidence type="ECO:0000313" key="8">
    <source>
        <dbReference type="EMBL" id="MBC8529092.1"/>
    </source>
</evidence>
<dbReference type="InterPro" id="IPR023120">
    <property type="entry name" value="WHTH_transcript_rep_HrcA_IDD"/>
</dbReference>
<evidence type="ECO:0000259" key="7">
    <source>
        <dbReference type="Pfam" id="PF03444"/>
    </source>
</evidence>
<dbReference type="GO" id="GO:0003677">
    <property type="term" value="F:DNA binding"/>
    <property type="evidence" value="ECO:0007669"/>
    <property type="project" value="InterPro"/>
</dbReference>